<dbReference type="PANTHER" id="PTHR30535">
    <property type="entry name" value="VITAMIN B12-BINDING PROTEIN"/>
    <property type="match status" value="1"/>
</dbReference>
<reference evidence="5 6" key="1">
    <citation type="submission" date="2016-10" db="EMBL/GenBank/DDBJ databases">
        <authorList>
            <person name="de Groot N.N."/>
        </authorList>
    </citation>
    <scope>NUCLEOTIDE SEQUENCE [LARGE SCALE GENOMIC DNA]</scope>
    <source>
        <strain evidence="5 6">DSM 21650</strain>
    </source>
</reference>
<dbReference type="InterPro" id="IPR002491">
    <property type="entry name" value="ABC_transptr_periplasmic_BD"/>
</dbReference>
<dbReference type="NCBIfam" id="NF038402">
    <property type="entry name" value="TroA_like"/>
    <property type="match status" value="1"/>
</dbReference>
<evidence type="ECO:0000259" key="4">
    <source>
        <dbReference type="PROSITE" id="PS50983"/>
    </source>
</evidence>
<keyword evidence="6" id="KW-1185">Reference proteome</keyword>
<dbReference type="AlphaFoldDB" id="A0A1H3RMI3"/>
<dbReference type="Proteomes" id="UP000198625">
    <property type="component" value="Unassembled WGS sequence"/>
</dbReference>
<feature type="signal peptide" evidence="3">
    <location>
        <begin position="1"/>
        <end position="22"/>
    </location>
</feature>
<evidence type="ECO:0000313" key="5">
    <source>
        <dbReference type="EMBL" id="SDZ26451.1"/>
    </source>
</evidence>
<dbReference type="InterPro" id="IPR054828">
    <property type="entry name" value="Vit_B12_bind_prot"/>
</dbReference>
<dbReference type="Gene3D" id="3.40.50.1980">
    <property type="entry name" value="Nitrogenase molybdenum iron protein domain"/>
    <property type="match status" value="2"/>
</dbReference>
<evidence type="ECO:0000256" key="1">
    <source>
        <dbReference type="ARBA" id="ARBA00008814"/>
    </source>
</evidence>
<dbReference type="PROSITE" id="PS51257">
    <property type="entry name" value="PROKAR_LIPOPROTEIN"/>
    <property type="match status" value="1"/>
</dbReference>
<dbReference type="EMBL" id="FNQE01000029">
    <property type="protein sequence ID" value="SDZ26451.1"/>
    <property type="molecule type" value="Genomic_DNA"/>
</dbReference>
<dbReference type="Pfam" id="PF01497">
    <property type="entry name" value="Peripla_BP_2"/>
    <property type="match status" value="1"/>
</dbReference>
<feature type="domain" description="Fe/B12 periplasmic-binding" evidence="4">
    <location>
        <begin position="68"/>
        <end position="318"/>
    </location>
</feature>
<dbReference type="RefSeq" id="WP_091731684.1">
    <property type="nucleotide sequence ID" value="NZ_FNQE01000029.1"/>
</dbReference>
<dbReference type="PROSITE" id="PS50983">
    <property type="entry name" value="FE_B12_PBP"/>
    <property type="match status" value="1"/>
</dbReference>
<accession>A0A1H3RMI3</accession>
<name>A0A1H3RMI3_9FIRM</name>
<dbReference type="SUPFAM" id="SSF53807">
    <property type="entry name" value="Helical backbone' metal receptor"/>
    <property type="match status" value="1"/>
</dbReference>
<gene>
    <name evidence="5" type="ORF">SAMN05660462_02427</name>
</gene>
<sequence length="318" mass="35147">MIKMLKKFITIMMITVMMLTLATGCAVKKEEPNKENDLAPIEQSENTYPMEIVDGFGNKITLEKQPTKIVSLAPSHTEILFELGLDEEIVGVTPYCVFPEKATTKEKVGDAFNVNIEKILELNPDIVIQYGPGKEDVNSKLSSSGIAVLGYAPESIDEVIDLIEEIGRITNKTVEANSVTQEMLSKKDTILNTVKEANKPKVFFEVWDEPLQTAGPGSFIDELISLAGGDNIANDAQGAYAQFDLEQLIERNPDVYLTSKDVETKTIESIKSRSGFNEINAIKNDRVYILDPLISIPGPRIVQGLEIVAKSIHPELFD</sequence>
<protein>
    <submittedName>
        <fullName evidence="5">Iron complex transport system substrate-binding protein</fullName>
    </submittedName>
</protein>
<dbReference type="OrthoDB" id="9816357at2"/>
<proteinExistence type="inferred from homology"/>
<dbReference type="GO" id="GO:0071281">
    <property type="term" value="P:cellular response to iron ion"/>
    <property type="evidence" value="ECO:0007669"/>
    <property type="project" value="TreeGrafter"/>
</dbReference>
<evidence type="ECO:0000256" key="3">
    <source>
        <dbReference type="SAM" id="SignalP"/>
    </source>
</evidence>
<comment type="similarity">
    <text evidence="1">Belongs to the bacterial solute-binding protein 8 family.</text>
</comment>
<dbReference type="InterPro" id="IPR050902">
    <property type="entry name" value="ABC_Transporter_SBP"/>
</dbReference>
<dbReference type="CDD" id="cd01144">
    <property type="entry name" value="BtuF"/>
    <property type="match status" value="1"/>
</dbReference>
<organism evidence="5 6">
    <name type="scientific">Proteiniborus ethanoligenes</name>
    <dbReference type="NCBI Taxonomy" id="415015"/>
    <lineage>
        <taxon>Bacteria</taxon>
        <taxon>Bacillati</taxon>
        <taxon>Bacillota</taxon>
        <taxon>Clostridia</taxon>
        <taxon>Eubacteriales</taxon>
        <taxon>Proteiniborus</taxon>
    </lineage>
</organism>
<evidence type="ECO:0000313" key="6">
    <source>
        <dbReference type="Proteomes" id="UP000198625"/>
    </source>
</evidence>
<dbReference type="STRING" id="415015.SAMN05660462_02427"/>
<dbReference type="PANTHER" id="PTHR30535:SF34">
    <property type="entry name" value="MOLYBDATE-BINDING PROTEIN MOLA"/>
    <property type="match status" value="1"/>
</dbReference>
<keyword evidence="2 3" id="KW-0732">Signal</keyword>
<feature type="chain" id="PRO_5039320015" evidence="3">
    <location>
        <begin position="23"/>
        <end position="318"/>
    </location>
</feature>
<evidence type="ECO:0000256" key="2">
    <source>
        <dbReference type="ARBA" id="ARBA00022729"/>
    </source>
</evidence>